<feature type="transmembrane region" description="Helical" evidence="1">
    <location>
        <begin position="274"/>
        <end position="295"/>
    </location>
</feature>
<reference evidence="3" key="1">
    <citation type="submission" date="2021-01" db="EMBL/GenBank/DDBJ databases">
        <authorList>
            <person name="Corre E."/>
            <person name="Pelletier E."/>
            <person name="Niang G."/>
            <person name="Scheremetjew M."/>
            <person name="Finn R."/>
            <person name="Kale V."/>
            <person name="Holt S."/>
            <person name="Cochrane G."/>
            <person name="Meng A."/>
            <person name="Brown T."/>
            <person name="Cohen L."/>
        </authorList>
    </citation>
    <scope>NUCLEOTIDE SEQUENCE</scope>
</reference>
<feature type="transmembrane region" description="Helical" evidence="1">
    <location>
        <begin position="423"/>
        <end position="442"/>
    </location>
</feature>
<accession>A0A7S1ATY7</accession>
<dbReference type="EMBL" id="HBFQ01054919">
    <property type="protein sequence ID" value="CAD8864681.1"/>
    <property type="molecule type" value="Transcribed_RNA"/>
</dbReference>
<dbReference type="GO" id="GO:0006629">
    <property type="term" value="P:lipid metabolic process"/>
    <property type="evidence" value="ECO:0007669"/>
    <property type="project" value="InterPro"/>
</dbReference>
<protein>
    <recommendedName>
        <fullName evidence="2">Fungal lipase-type domain-containing protein</fullName>
    </recommendedName>
</protein>
<organism evidence="3">
    <name type="scientific">Noctiluca scintillans</name>
    <name type="common">Sea sparkle</name>
    <name type="synonym">Red tide dinoflagellate</name>
    <dbReference type="NCBI Taxonomy" id="2966"/>
    <lineage>
        <taxon>Eukaryota</taxon>
        <taxon>Sar</taxon>
        <taxon>Alveolata</taxon>
        <taxon>Dinophyceae</taxon>
        <taxon>Noctilucales</taxon>
        <taxon>Noctilucaceae</taxon>
        <taxon>Noctiluca</taxon>
    </lineage>
</organism>
<dbReference type="AlphaFoldDB" id="A0A7S1ATY7"/>
<dbReference type="InterPro" id="IPR029058">
    <property type="entry name" value="AB_hydrolase_fold"/>
</dbReference>
<feature type="transmembrane region" description="Helical" evidence="1">
    <location>
        <begin position="114"/>
        <end position="141"/>
    </location>
</feature>
<evidence type="ECO:0000256" key="1">
    <source>
        <dbReference type="SAM" id="Phobius"/>
    </source>
</evidence>
<evidence type="ECO:0000313" key="3">
    <source>
        <dbReference type="EMBL" id="CAD8864681.1"/>
    </source>
</evidence>
<keyword evidence="1" id="KW-0812">Transmembrane</keyword>
<dbReference type="Pfam" id="PF01764">
    <property type="entry name" value="Lipase_3"/>
    <property type="match status" value="1"/>
</dbReference>
<keyword evidence="1" id="KW-0472">Membrane</keyword>
<name>A0A7S1ATY7_NOCSC</name>
<feature type="transmembrane region" description="Helical" evidence="1">
    <location>
        <begin position="61"/>
        <end position="94"/>
    </location>
</feature>
<feature type="transmembrane region" description="Helical" evidence="1">
    <location>
        <begin position="535"/>
        <end position="555"/>
    </location>
</feature>
<feature type="transmembrane region" description="Helical" evidence="1">
    <location>
        <begin position="615"/>
        <end position="635"/>
    </location>
</feature>
<keyword evidence="1" id="KW-1133">Transmembrane helix</keyword>
<dbReference type="InterPro" id="IPR002921">
    <property type="entry name" value="Fungal_lipase-type"/>
</dbReference>
<feature type="domain" description="Fungal lipase-type" evidence="2">
    <location>
        <begin position="785"/>
        <end position="927"/>
    </location>
</feature>
<dbReference type="Gene3D" id="3.40.50.1820">
    <property type="entry name" value="alpha/beta hydrolase"/>
    <property type="match status" value="1"/>
</dbReference>
<feature type="transmembrane region" description="Helical" evidence="1">
    <location>
        <begin position="315"/>
        <end position="333"/>
    </location>
</feature>
<sequence>MRTASMSRVSFGVGVDIVSNDSLLSRDPDEEELIAAADQDLTTSLQDHVRWFTVRDMRASWAILALCAFHAWSFFIAIVVIIGISMNVFLGIFLNFYNMNTSKGQTLNKQDWQSIAAALTLAAICIMLFADLLLRAFWLFIDSFSEDMFRSYRRTLLCEGAGPGTFTKHRVKVKLESEQEKRDIIDNLTRSLVLGHDIKIGNKQLFAQSQLLGCVKNEAKAWGGHPCRAGEMAPIRALKSRDVHKLELPVVLVFRTDARPAAFSGASVCPRIRAILDMIIQAVIYFTMDGLPFLFAFNVLHVPSIPLGITVTARFLSAAVLAASIHIIIYYVWSTFMDYWLKIQTGMELVRRRNREAVWRLENTESSRPTRSTLQAMREDITEATLHVGVDPENGTSGATGRSDTLNACVCMRNCITTRLVQLFLLFLFYGGLVSVCFLVYFKESEAIYIPIALGAVTSGAIYLRFRWGAMGERASVRFLDVLRQRMESVEFSQLWFRVNCSVLPSGSGIKACLAMLLSILLIALGMLAKQPLTILVATFACCWNIAVAFSSLFTPSQLWKFRVAQATVLGAVAVASSSVMSQWSVTIDKLILALILTQLGFGRETRQNQVHAMFTVFFLIVTLLLASLTFASAIKKNGLTFPSSTPDWCPPGAKDCTNFTFPLRGLPGYGYEFCRLSWPMGYSTEASTLSALSANGLFTESPHVFGNITVDNTVSDKCNDTRLSIIDFAQMSSIAYYLPNVSLVESIMEETLPGWDIAHTKIYNTTNASFTTYMHLRRSNTHVIALQGTWSAIEMLQDVNVWMPAAIVQFARSLGPSLFSVRDILMIIAHFLEITQTETFYNGLVDYTSTVKQGLKENDKIYITGHSLGGGLAKVVGAILDIQAITFSPPGLEATSAILVKGTADLSELRHKDVNVIPRSDLVPMVDGQLGTLLHIDCPLSNPIECHSVSNTICELMASCGDGGGRPFARKYTRKCSLCEATGQSEHVDVCKTAP</sequence>
<proteinExistence type="predicted"/>
<feature type="transmembrane region" description="Helical" evidence="1">
    <location>
        <begin position="448"/>
        <end position="466"/>
    </location>
</feature>
<feature type="transmembrane region" description="Helical" evidence="1">
    <location>
        <begin position="512"/>
        <end position="529"/>
    </location>
</feature>
<dbReference type="SUPFAM" id="SSF53474">
    <property type="entry name" value="alpha/beta-Hydrolases"/>
    <property type="match status" value="1"/>
</dbReference>
<gene>
    <name evidence="3" type="ORF">NSCI0253_LOCUS39036</name>
</gene>
<evidence type="ECO:0000259" key="2">
    <source>
        <dbReference type="Pfam" id="PF01764"/>
    </source>
</evidence>